<dbReference type="Proteomes" id="UP000078561">
    <property type="component" value="Unassembled WGS sequence"/>
</dbReference>
<dbReference type="AlphaFoldDB" id="A0A163KK35"/>
<gene>
    <name evidence="2" type="primary">ABSGL_14346.1 scaffold 14385</name>
</gene>
<dbReference type="EMBL" id="LT554895">
    <property type="protein sequence ID" value="SAM08683.1"/>
    <property type="molecule type" value="Genomic_DNA"/>
</dbReference>
<evidence type="ECO:0000313" key="2">
    <source>
        <dbReference type="EMBL" id="SAM08683.1"/>
    </source>
</evidence>
<protein>
    <submittedName>
        <fullName evidence="2">Uncharacterized protein</fullName>
    </submittedName>
</protein>
<evidence type="ECO:0000313" key="3">
    <source>
        <dbReference type="Proteomes" id="UP000078561"/>
    </source>
</evidence>
<feature type="chain" id="PRO_5007843704" evidence="1">
    <location>
        <begin position="23"/>
        <end position="429"/>
    </location>
</feature>
<dbReference type="InParanoid" id="A0A163KK35"/>
<keyword evidence="3" id="KW-1185">Reference proteome</keyword>
<dbReference type="OrthoDB" id="2378832at2759"/>
<name>A0A163KK35_ABSGL</name>
<keyword evidence="1" id="KW-0732">Signal</keyword>
<feature type="signal peptide" evidence="1">
    <location>
        <begin position="1"/>
        <end position="22"/>
    </location>
</feature>
<reference evidence="2" key="1">
    <citation type="submission" date="2016-04" db="EMBL/GenBank/DDBJ databases">
        <authorList>
            <person name="Evans L.H."/>
            <person name="Alamgir A."/>
            <person name="Owens N."/>
            <person name="Weber N.D."/>
            <person name="Virtaneva K."/>
            <person name="Barbian K."/>
            <person name="Babar A."/>
            <person name="Rosenke K."/>
        </authorList>
    </citation>
    <scope>NUCLEOTIDE SEQUENCE [LARGE SCALE GENOMIC DNA]</scope>
    <source>
        <strain evidence="2">CBS 101.48</strain>
    </source>
</reference>
<proteinExistence type="predicted"/>
<organism evidence="2">
    <name type="scientific">Absidia glauca</name>
    <name type="common">Pin mould</name>
    <dbReference type="NCBI Taxonomy" id="4829"/>
    <lineage>
        <taxon>Eukaryota</taxon>
        <taxon>Fungi</taxon>
        <taxon>Fungi incertae sedis</taxon>
        <taxon>Mucoromycota</taxon>
        <taxon>Mucoromycotina</taxon>
        <taxon>Mucoromycetes</taxon>
        <taxon>Mucorales</taxon>
        <taxon>Cunninghamellaceae</taxon>
        <taxon>Absidia</taxon>
    </lineage>
</organism>
<dbReference type="OMA" id="WLPATHH"/>
<accession>A0A163KK35</accession>
<sequence>MKATLFSCLILLFTVCAQLTYGFSTHGEAQTYLRRYGIPHDELDDAQLLATVKQYRDMAVLTTELFGDRVERLLEGLDKKLESHYGISEPHQRQRLLKDIERVLRSLEVQGQLTRDQVHDQLTAENNKVAVSAGHFLTTEQWQEVIRDVEDSVTPPSTWSRWFGGASSDSIVKIGDKDPYHTWLDETTVPFASWLPATHHTTLKTALDKAMKEQELGTTEWWQQLIQALHGYSEDQVERVMAELRIKVLGFKIFAHDYLGLPTPPPIYEEEGHDDAHAKGALEGLVAMVKNWIQGVVDWIQQGRHHLDNQAASFLAEKREQTAQLQDEWTKAIHQAQDSFANYWHDREYEAYRRIGYTEGEIDWVRGYLNKALHPSSSPSSFNQIMNDVRQYLNSLERQTKAQVELHVLKLDRLLQAWKASILGRHSEL</sequence>
<evidence type="ECO:0000256" key="1">
    <source>
        <dbReference type="SAM" id="SignalP"/>
    </source>
</evidence>